<keyword evidence="1" id="KW-1133">Transmembrane helix</keyword>
<feature type="transmembrane region" description="Helical" evidence="1">
    <location>
        <begin position="230"/>
        <end position="246"/>
    </location>
</feature>
<name>A0A8J7APL5_9CYAN</name>
<evidence type="ECO:0000313" key="3">
    <source>
        <dbReference type="Proteomes" id="UP000636505"/>
    </source>
</evidence>
<gene>
    <name evidence="2" type="ORF">IQ241_13185</name>
</gene>
<feature type="transmembrane region" description="Helical" evidence="1">
    <location>
        <begin position="37"/>
        <end position="57"/>
    </location>
</feature>
<feature type="transmembrane region" description="Helical" evidence="1">
    <location>
        <begin position="143"/>
        <end position="165"/>
    </location>
</feature>
<keyword evidence="3" id="KW-1185">Reference proteome</keyword>
<dbReference type="RefSeq" id="WP_193907876.1">
    <property type="nucleotide sequence ID" value="NZ_JADEXG010000028.1"/>
</dbReference>
<comment type="caution">
    <text evidence="2">The sequence shown here is derived from an EMBL/GenBank/DDBJ whole genome shotgun (WGS) entry which is preliminary data.</text>
</comment>
<dbReference type="EMBL" id="JADEXG010000028">
    <property type="protein sequence ID" value="MBE9078234.1"/>
    <property type="molecule type" value="Genomic_DNA"/>
</dbReference>
<proteinExistence type="predicted"/>
<keyword evidence="1" id="KW-0472">Membrane</keyword>
<evidence type="ECO:0000256" key="1">
    <source>
        <dbReference type="SAM" id="Phobius"/>
    </source>
</evidence>
<feature type="transmembrane region" description="Helical" evidence="1">
    <location>
        <begin position="177"/>
        <end position="195"/>
    </location>
</feature>
<feature type="transmembrane region" description="Helical" evidence="1">
    <location>
        <begin position="6"/>
        <end position="25"/>
    </location>
</feature>
<protein>
    <recommendedName>
        <fullName evidence="4">ZIP Zinc transporter</fullName>
    </recommendedName>
</protein>
<evidence type="ECO:0000313" key="2">
    <source>
        <dbReference type="EMBL" id="MBE9078234.1"/>
    </source>
</evidence>
<reference evidence="2" key="1">
    <citation type="submission" date="2020-10" db="EMBL/GenBank/DDBJ databases">
        <authorList>
            <person name="Castelo-Branco R."/>
            <person name="Eusebio N."/>
            <person name="Adriana R."/>
            <person name="Vieira A."/>
            <person name="Brugerolle De Fraissinette N."/>
            <person name="Rezende De Castro R."/>
            <person name="Schneider M.P."/>
            <person name="Vasconcelos V."/>
            <person name="Leao P.N."/>
        </authorList>
    </citation>
    <scope>NUCLEOTIDE SEQUENCE</scope>
    <source>
        <strain evidence="2">LEGE 07310</strain>
    </source>
</reference>
<dbReference type="Proteomes" id="UP000636505">
    <property type="component" value="Unassembled WGS sequence"/>
</dbReference>
<feature type="transmembrane region" description="Helical" evidence="1">
    <location>
        <begin position="77"/>
        <end position="96"/>
    </location>
</feature>
<organism evidence="2 3">
    <name type="scientific">Vasconcelosia minhoensis LEGE 07310</name>
    <dbReference type="NCBI Taxonomy" id="915328"/>
    <lineage>
        <taxon>Bacteria</taxon>
        <taxon>Bacillati</taxon>
        <taxon>Cyanobacteriota</taxon>
        <taxon>Cyanophyceae</taxon>
        <taxon>Nodosilineales</taxon>
        <taxon>Cymatolegaceae</taxon>
        <taxon>Vasconcelosia</taxon>
        <taxon>Vasconcelosia minhoensis</taxon>
    </lineage>
</organism>
<keyword evidence="1" id="KW-0812">Transmembrane</keyword>
<evidence type="ECO:0008006" key="4">
    <source>
        <dbReference type="Google" id="ProtNLM"/>
    </source>
</evidence>
<dbReference type="AlphaFoldDB" id="A0A8J7APL5"/>
<feature type="transmembrane region" description="Helical" evidence="1">
    <location>
        <begin position="201"/>
        <end position="218"/>
    </location>
</feature>
<accession>A0A8J7APL5</accession>
<feature type="transmembrane region" description="Helical" evidence="1">
    <location>
        <begin position="117"/>
        <end position="137"/>
    </location>
</feature>
<sequence>MTSETVILAGLLALGLAFIHLYGCRLHWLHRVPRSRWLSLGSGVSAAYVFVHILPDLSSAQTTVKSRLDENLSYLEHHAYLMALVGMLMFYGLERVARQSRQESREQGRGDYTHPGIFWLHMVSFALYNALIGYLLLHREEPGLGSLLIYAGAMALHFVVNDYGLREDHKKAYDHQGRWILAGAVIFGWVLGSQVSLSEAAIATLFAFLAGGIILNVLKEELPEENESRFWVFALGAGGYSALLLSL</sequence>